<proteinExistence type="predicted"/>
<evidence type="ECO:0000313" key="2">
    <source>
        <dbReference type="Proteomes" id="UP000193411"/>
    </source>
</evidence>
<keyword evidence="2" id="KW-1185">Reference proteome</keyword>
<sequence length="171" mass="19386">MTRYTEERGLTLAWNDKALPKIQAGRTYLALAKVSYKGVLTNHLDVKDKIITPLKTLRNAGVPFNSSTLVIAILRLNCPDVFTLRVGCKQTPFSVSSQWIRQFVAEGIEWLFRVGYTVAHKLPDNWEEEALARCIRESRQRGVTLQHSPVAGHQLGPDRCLLYSCRQPTHI</sequence>
<name>A0A1Y2GW62_9FUNG</name>
<dbReference type="EMBL" id="MCFL01000410">
    <property type="protein sequence ID" value="ORZ26550.1"/>
    <property type="molecule type" value="Genomic_DNA"/>
</dbReference>
<comment type="caution">
    <text evidence="1">The sequence shown here is derived from an EMBL/GenBank/DDBJ whole genome shotgun (WGS) entry which is preliminary data.</text>
</comment>
<dbReference type="OrthoDB" id="3341102at2759"/>
<reference evidence="1 2" key="1">
    <citation type="submission" date="2016-07" db="EMBL/GenBank/DDBJ databases">
        <title>Pervasive Adenine N6-methylation of Active Genes in Fungi.</title>
        <authorList>
            <consortium name="DOE Joint Genome Institute"/>
            <person name="Mondo S.J."/>
            <person name="Dannebaum R.O."/>
            <person name="Kuo R.C."/>
            <person name="Labutti K."/>
            <person name="Haridas S."/>
            <person name="Kuo A."/>
            <person name="Salamov A."/>
            <person name="Ahrendt S.R."/>
            <person name="Lipzen A."/>
            <person name="Sullivan W."/>
            <person name="Andreopoulos W.B."/>
            <person name="Clum A."/>
            <person name="Lindquist E."/>
            <person name="Daum C."/>
            <person name="Ramamoorthy G.K."/>
            <person name="Gryganskyi A."/>
            <person name="Culley D."/>
            <person name="Magnuson J.K."/>
            <person name="James T.Y."/>
            <person name="O'Malley M.A."/>
            <person name="Stajich J.E."/>
            <person name="Spatafora J.W."/>
            <person name="Visel A."/>
            <person name="Grigoriev I.V."/>
        </authorList>
    </citation>
    <scope>NUCLEOTIDE SEQUENCE [LARGE SCALE GENOMIC DNA]</scope>
    <source>
        <strain evidence="1 2">PL171</strain>
    </source>
</reference>
<dbReference type="Proteomes" id="UP000193411">
    <property type="component" value="Unassembled WGS sequence"/>
</dbReference>
<organism evidence="1 2">
    <name type="scientific">Catenaria anguillulae PL171</name>
    <dbReference type="NCBI Taxonomy" id="765915"/>
    <lineage>
        <taxon>Eukaryota</taxon>
        <taxon>Fungi</taxon>
        <taxon>Fungi incertae sedis</taxon>
        <taxon>Blastocladiomycota</taxon>
        <taxon>Blastocladiomycetes</taxon>
        <taxon>Blastocladiales</taxon>
        <taxon>Catenariaceae</taxon>
        <taxon>Catenaria</taxon>
    </lineage>
</organism>
<accession>A0A1Y2GW62</accession>
<evidence type="ECO:0000313" key="1">
    <source>
        <dbReference type="EMBL" id="ORZ26550.1"/>
    </source>
</evidence>
<gene>
    <name evidence="1" type="ORF">BCR44DRAFT_271733</name>
</gene>
<protein>
    <submittedName>
        <fullName evidence="1">Uncharacterized protein</fullName>
    </submittedName>
</protein>
<dbReference type="AlphaFoldDB" id="A0A1Y2GW62"/>